<dbReference type="InterPro" id="IPR035911">
    <property type="entry name" value="MurE/MurF_N"/>
</dbReference>
<keyword evidence="4 10" id="KW-0547">Nucleotide-binding</keyword>
<reference evidence="14 15" key="1">
    <citation type="submission" date="2016-11" db="EMBL/GenBank/DDBJ databases">
        <authorList>
            <person name="Jaros S."/>
            <person name="Januszkiewicz K."/>
            <person name="Wedrychowicz H."/>
        </authorList>
    </citation>
    <scope>NUCLEOTIDE SEQUENCE [LARGE SCALE GENOMIC DNA]</scope>
    <source>
        <strain evidence="14 15">DSM 10068</strain>
    </source>
</reference>
<dbReference type="PANTHER" id="PTHR43024">
    <property type="entry name" value="UDP-N-ACETYLMURAMOYL-TRIPEPTIDE--D-ALANYL-D-ALANINE LIGASE"/>
    <property type="match status" value="1"/>
</dbReference>
<evidence type="ECO:0000256" key="3">
    <source>
        <dbReference type="ARBA" id="ARBA00022618"/>
    </source>
</evidence>
<keyword evidence="3 10" id="KW-0132">Cell division</keyword>
<comment type="function">
    <text evidence="10 11">Involved in cell wall formation. Catalyzes the final step in the synthesis of UDP-N-acetylmuramoyl-pentapeptide, the precursor of murein.</text>
</comment>
<dbReference type="InterPro" id="IPR013221">
    <property type="entry name" value="Mur_ligase_cen"/>
</dbReference>
<evidence type="ECO:0000256" key="2">
    <source>
        <dbReference type="ARBA" id="ARBA00022598"/>
    </source>
</evidence>
<evidence type="ECO:0000256" key="1">
    <source>
        <dbReference type="ARBA" id="ARBA00022490"/>
    </source>
</evidence>
<dbReference type="InterPro" id="IPR036615">
    <property type="entry name" value="Mur_ligase_C_dom_sf"/>
</dbReference>
<dbReference type="SUPFAM" id="SSF63418">
    <property type="entry name" value="MurE/MurF N-terminal domain"/>
    <property type="match status" value="1"/>
</dbReference>
<accession>A0A1M5ZCM0</accession>
<dbReference type="AlphaFoldDB" id="A0A1M5ZCM0"/>
<keyword evidence="8 10" id="KW-0131">Cell cycle</keyword>
<evidence type="ECO:0000259" key="13">
    <source>
        <dbReference type="Pfam" id="PF08245"/>
    </source>
</evidence>
<name>A0A1M5ZCM0_9FIRM</name>
<dbReference type="UniPathway" id="UPA00219"/>
<comment type="pathway">
    <text evidence="10 11">Cell wall biogenesis; peptidoglycan biosynthesis.</text>
</comment>
<comment type="subcellular location">
    <subcellularLocation>
        <location evidence="10 11">Cytoplasm</location>
    </subcellularLocation>
</comment>
<proteinExistence type="inferred from homology"/>
<dbReference type="GO" id="GO:0008766">
    <property type="term" value="F:UDP-N-acetylmuramoylalanyl-D-glutamyl-2,6-diaminopimelate-D-alanyl-D-alanine ligase activity"/>
    <property type="evidence" value="ECO:0007669"/>
    <property type="project" value="RHEA"/>
</dbReference>
<dbReference type="Proteomes" id="UP000183995">
    <property type="component" value="Unassembled WGS sequence"/>
</dbReference>
<keyword evidence="6 10" id="KW-0133">Cell shape</keyword>
<dbReference type="GO" id="GO:0051301">
    <property type="term" value="P:cell division"/>
    <property type="evidence" value="ECO:0007669"/>
    <property type="project" value="UniProtKB-KW"/>
</dbReference>
<dbReference type="Gene3D" id="3.90.190.20">
    <property type="entry name" value="Mur ligase, C-terminal domain"/>
    <property type="match status" value="1"/>
</dbReference>
<evidence type="ECO:0000313" key="14">
    <source>
        <dbReference type="EMBL" id="SHI21985.1"/>
    </source>
</evidence>
<dbReference type="GO" id="GO:0005524">
    <property type="term" value="F:ATP binding"/>
    <property type="evidence" value="ECO:0007669"/>
    <property type="project" value="UniProtKB-UniRule"/>
</dbReference>
<feature type="domain" description="Mur ligase C-terminal" evidence="12">
    <location>
        <begin position="319"/>
        <end position="441"/>
    </location>
</feature>
<evidence type="ECO:0000256" key="11">
    <source>
        <dbReference type="RuleBase" id="RU004136"/>
    </source>
</evidence>
<dbReference type="GO" id="GO:0009252">
    <property type="term" value="P:peptidoglycan biosynthetic process"/>
    <property type="evidence" value="ECO:0007669"/>
    <property type="project" value="UniProtKB-UniRule"/>
</dbReference>
<dbReference type="Gene3D" id="3.40.1190.10">
    <property type="entry name" value="Mur-like, catalytic domain"/>
    <property type="match status" value="1"/>
</dbReference>
<gene>
    <name evidence="10" type="primary">murF</name>
    <name evidence="14" type="ORF">SAMN02745823_03531</name>
</gene>
<dbReference type="EMBL" id="FQXV01000017">
    <property type="protein sequence ID" value="SHI21985.1"/>
    <property type="molecule type" value="Genomic_DNA"/>
</dbReference>
<evidence type="ECO:0000256" key="10">
    <source>
        <dbReference type="HAMAP-Rule" id="MF_02019"/>
    </source>
</evidence>
<evidence type="ECO:0000259" key="12">
    <source>
        <dbReference type="Pfam" id="PF02875"/>
    </source>
</evidence>
<evidence type="ECO:0000256" key="6">
    <source>
        <dbReference type="ARBA" id="ARBA00022960"/>
    </source>
</evidence>
<comment type="similarity">
    <text evidence="10">Belongs to the MurCDEF family. MurF subfamily.</text>
</comment>
<evidence type="ECO:0000256" key="9">
    <source>
        <dbReference type="ARBA" id="ARBA00023316"/>
    </source>
</evidence>
<dbReference type="GO" id="GO:0005737">
    <property type="term" value="C:cytoplasm"/>
    <property type="evidence" value="ECO:0007669"/>
    <property type="project" value="UniProtKB-SubCell"/>
</dbReference>
<feature type="domain" description="Mur ligase central" evidence="13">
    <location>
        <begin position="112"/>
        <end position="296"/>
    </location>
</feature>
<evidence type="ECO:0000313" key="15">
    <source>
        <dbReference type="Proteomes" id="UP000183995"/>
    </source>
</evidence>
<dbReference type="GO" id="GO:0071555">
    <property type="term" value="P:cell wall organization"/>
    <property type="evidence" value="ECO:0007669"/>
    <property type="project" value="UniProtKB-KW"/>
</dbReference>
<dbReference type="GO" id="GO:0008360">
    <property type="term" value="P:regulation of cell shape"/>
    <property type="evidence" value="ECO:0007669"/>
    <property type="project" value="UniProtKB-KW"/>
</dbReference>
<protein>
    <recommendedName>
        <fullName evidence="10 11">UDP-N-acetylmuramoyl-tripeptide--D-alanyl-D-alanine ligase</fullName>
        <ecNumber evidence="10 11">6.3.2.10</ecNumber>
    </recommendedName>
    <alternativeName>
        <fullName evidence="10">D-alanyl-D-alanine-adding enzyme</fullName>
    </alternativeName>
</protein>
<dbReference type="SUPFAM" id="SSF53623">
    <property type="entry name" value="MurD-like peptide ligases, catalytic domain"/>
    <property type="match status" value="1"/>
</dbReference>
<keyword evidence="5 10" id="KW-0067">ATP-binding</keyword>
<dbReference type="GO" id="GO:0047480">
    <property type="term" value="F:UDP-N-acetylmuramoyl-tripeptide-D-alanyl-D-alanine ligase activity"/>
    <property type="evidence" value="ECO:0007669"/>
    <property type="project" value="UniProtKB-UniRule"/>
</dbReference>
<dbReference type="Pfam" id="PF08245">
    <property type="entry name" value="Mur_ligase_M"/>
    <property type="match status" value="1"/>
</dbReference>
<comment type="catalytic activity">
    <reaction evidence="10 11">
        <text>D-alanyl-D-alanine + UDP-N-acetyl-alpha-D-muramoyl-L-alanyl-gamma-D-glutamyl-meso-2,6-diaminopimelate + ATP = UDP-N-acetyl-alpha-D-muramoyl-L-alanyl-gamma-D-glutamyl-meso-2,6-diaminopimeloyl-D-alanyl-D-alanine + ADP + phosphate + H(+)</text>
        <dbReference type="Rhea" id="RHEA:28374"/>
        <dbReference type="ChEBI" id="CHEBI:15378"/>
        <dbReference type="ChEBI" id="CHEBI:30616"/>
        <dbReference type="ChEBI" id="CHEBI:43474"/>
        <dbReference type="ChEBI" id="CHEBI:57822"/>
        <dbReference type="ChEBI" id="CHEBI:61386"/>
        <dbReference type="ChEBI" id="CHEBI:83905"/>
        <dbReference type="ChEBI" id="CHEBI:456216"/>
        <dbReference type="EC" id="6.3.2.10"/>
    </reaction>
</comment>
<keyword evidence="15" id="KW-1185">Reference proteome</keyword>
<organism evidence="14 15">
    <name type="scientific">Sporobacter termitidis DSM 10068</name>
    <dbReference type="NCBI Taxonomy" id="1123282"/>
    <lineage>
        <taxon>Bacteria</taxon>
        <taxon>Bacillati</taxon>
        <taxon>Bacillota</taxon>
        <taxon>Clostridia</taxon>
        <taxon>Eubacteriales</taxon>
        <taxon>Oscillospiraceae</taxon>
        <taxon>Sporobacter</taxon>
    </lineage>
</organism>
<dbReference type="STRING" id="1123282.SAMN02745823_03531"/>
<keyword evidence="2 10" id="KW-0436">Ligase</keyword>
<dbReference type="RefSeq" id="WP_084726588.1">
    <property type="nucleotide sequence ID" value="NZ_FQXV01000017.1"/>
</dbReference>
<dbReference type="NCBIfam" id="TIGR01143">
    <property type="entry name" value="murF"/>
    <property type="match status" value="1"/>
</dbReference>
<dbReference type="Gene3D" id="3.40.1390.10">
    <property type="entry name" value="MurE/MurF, N-terminal domain"/>
    <property type="match status" value="1"/>
</dbReference>
<dbReference type="EC" id="6.3.2.10" evidence="10 11"/>
<keyword evidence="1 10" id="KW-0963">Cytoplasm</keyword>
<keyword evidence="9 10" id="KW-0961">Cell wall biogenesis/degradation</keyword>
<keyword evidence="7 10" id="KW-0573">Peptidoglycan synthesis</keyword>
<dbReference type="InterPro" id="IPR004101">
    <property type="entry name" value="Mur_ligase_C"/>
</dbReference>
<dbReference type="InterPro" id="IPR036565">
    <property type="entry name" value="Mur-like_cat_sf"/>
</dbReference>
<dbReference type="HAMAP" id="MF_02019">
    <property type="entry name" value="MurF"/>
    <property type="match status" value="1"/>
</dbReference>
<evidence type="ECO:0000256" key="7">
    <source>
        <dbReference type="ARBA" id="ARBA00022984"/>
    </source>
</evidence>
<sequence>MGMKPLTQETIARVTGGEYIGDDVLKSACITGVVRDNREAFEGCLFVCIRGERVDGHSYANKAFGAGASCCLAEQVLPDARGPYVLVESTLAALKALGEYYRSLFNIPVVGVTGSVGKTTAKEMVAAVLSQKFNVLKTPENLNNEIGVPLTLLSLREEHEAAVVEMGISDFGEMRRLSKMVRPDICLMTAIGYCHLEQLGDLNGVLRAKSEVFEYMKPDGLAVVNGDDTLLASFDPGIKKLTFGLGEKNDFRAVNIHPLGTTDVSCDIVSGSGCLGVRIPAFGSHMVLGALPAAAIGRHLGLGDEDIRLGLLNYAPVGGRANIVDTGYITLIDDCYNANPNSMAASVRSLATLEGRRVAILGDMTELGYEADALHRALGTLVAKSGIDCLVCCGAKAEFIYKGLVSTGVEMEAWHFPMKEALFAVLPSLIKKGDSVLVKASHSMHFEEIAEELKKLS</sequence>
<dbReference type="InterPro" id="IPR005863">
    <property type="entry name" value="UDP-N-AcMur_synth"/>
</dbReference>
<dbReference type="PANTHER" id="PTHR43024:SF1">
    <property type="entry name" value="UDP-N-ACETYLMURAMOYL-TRIPEPTIDE--D-ALANYL-D-ALANINE LIGASE"/>
    <property type="match status" value="1"/>
</dbReference>
<evidence type="ECO:0000256" key="4">
    <source>
        <dbReference type="ARBA" id="ARBA00022741"/>
    </source>
</evidence>
<dbReference type="InterPro" id="IPR051046">
    <property type="entry name" value="MurCDEF_CellWall_CoF430Synth"/>
</dbReference>
<dbReference type="Pfam" id="PF02875">
    <property type="entry name" value="Mur_ligase_C"/>
    <property type="match status" value="1"/>
</dbReference>
<evidence type="ECO:0000256" key="8">
    <source>
        <dbReference type="ARBA" id="ARBA00023306"/>
    </source>
</evidence>
<feature type="binding site" evidence="10">
    <location>
        <begin position="114"/>
        <end position="120"/>
    </location>
    <ligand>
        <name>ATP</name>
        <dbReference type="ChEBI" id="CHEBI:30616"/>
    </ligand>
</feature>
<dbReference type="SUPFAM" id="SSF53244">
    <property type="entry name" value="MurD-like peptide ligases, peptide-binding domain"/>
    <property type="match status" value="1"/>
</dbReference>
<evidence type="ECO:0000256" key="5">
    <source>
        <dbReference type="ARBA" id="ARBA00022840"/>
    </source>
</evidence>